<dbReference type="AlphaFoldDB" id="U6MFY8"/>
<evidence type="ECO:0000313" key="5">
    <source>
        <dbReference type="Proteomes" id="UP000030763"/>
    </source>
</evidence>
<dbReference type="PRINTS" id="PR00625">
    <property type="entry name" value="JDOMAIN"/>
</dbReference>
<accession>U6MFY8</accession>
<dbReference type="OrthoDB" id="10250354at2759"/>
<feature type="compositionally biased region" description="Low complexity" evidence="1">
    <location>
        <begin position="440"/>
        <end position="461"/>
    </location>
</feature>
<feature type="region of interest" description="Disordered" evidence="1">
    <location>
        <begin position="425"/>
        <end position="481"/>
    </location>
</feature>
<dbReference type="InterPro" id="IPR001623">
    <property type="entry name" value="DnaJ_domain"/>
</dbReference>
<feature type="region of interest" description="Disordered" evidence="1">
    <location>
        <begin position="305"/>
        <end position="335"/>
    </location>
</feature>
<feature type="domain" description="J" evidence="3">
    <location>
        <begin position="115"/>
        <end position="180"/>
    </location>
</feature>
<evidence type="ECO:0000313" key="4">
    <source>
        <dbReference type="EMBL" id="CDJ61973.1"/>
    </source>
</evidence>
<dbReference type="InterPro" id="IPR052423">
    <property type="entry name" value="EMIR"/>
</dbReference>
<dbReference type="PANTHER" id="PTHR44094:SF8">
    <property type="entry name" value="DNAJ HEAT SHOCK N-TERMINAL DOMAIN-CONTAINING PROTEIN-RELATED"/>
    <property type="match status" value="1"/>
</dbReference>
<dbReference type="SUPFAM" id="SSF46565">
    <property type="entry name" value="Chaperone J-domain"/>
    <property type="match status" value="1"/>
</dbReference>
<organism evidence="4 5">
    <name type="scientific">Eimeria maxima</name>
    <name type="common">Coccidian parasite</name>
    <dbReference type="NCBI Taxonomy" id="5804"/>
    <lineage>
        <taxon>Eukaryota</taxon>
        <taxon>Sar</taxon>
        <taxon>Alveolata</taxon>
        <taxon>Apicomplexa</taxon>
        <taxon>Conoidasida</taxon>
        <taxon>Coccidia</taxon>
        <taxon>Eucoccidiorida</taxon>
        <taxon>Eimeriorina</taxon>
        <taxon>Eimeriidae</taxon>
        <taxon>Eimeria</taxon>
    </lineage>
</organism>
<feature type="compositionally biased region" description="Basic and acidic residues" evidence="1">
    <location>
        <begin position="425"/>
        <end position="439"/>
    </location>
</feature>
<keyword evidence="2" id="KW-0812">Transmembrane</keyword>
<dbReference type="InterPro" id="IPR026894">
    <property type="entry name" value="DnaJ_X"/>
</dbReference>
<dbReference type="Gene3D" id="1.10.287.110">
    <property type="entry name" value="DnaJ domain"/>
    <property type="match status" value="1"/>
</dbReference>
<dbReference type="Pfam" id="PF00226">
    <property type="entry name" value="DnaJ"/>
    <property type="match status" value="1"/>
</dbReference>
<evidence type="ECO:0000259" key="3">
    <source>
        <dbReference type="PROSITE" id="PS50076"/>
    </source>
</evidence>
<keyword evidence="5" id="KW-1185">Reference proteome</keyword>
<dbReference type="InterPro" id="IPR036869">
    <property type="entry name" value="J_dom_sf"/>
</dbReference>
<dbReference type="RefSeq" id="XP_013338623.1">
    <property type="nucleotide sequence ID" value="XM_013483169.1"/>
</dbReference>
<dbReference type="VEuPathDB" id="ToxoDB:EMWEY_00047020"/>
<dbReference type="GeneID" id="25338688"/>
<dbReference type="Proteomes" id="UP000030763">
    <property type="component" value="Unassembled WGS sequence"/>
</dbReference>
<evidence type="ECO:0000256" key="1">
    <source>
        <dbReference type="SAM" id="MobiDB-lite"/>
    </source>
</evidence>
<gene>
    <name evidence="4" type="ORF">EMWEY_00047020</name>
</gene>
<dbReference type="PROSITE" id="PS50076">
    <property type="entry name" value="DNAJ_2"/>
    <property type="match status" value="1"/>
</dbReference>
<dbReference type="CDD" id="cd06257">
    <property type="entry name" value="DnaJ"/>
    <property type="match status" value="1"/>
</dbReference>
<reference evidence="4" key="2">
    <citation type="submission" date="2013-10" db="EMBL/GenBank/DDBJ databases">
        <authorList>
            <person name="Aslett M."/>
        </authorList>
    </citation>
    <scope>NUCLEOTIDE SEQUENCE [LARGE SCALE GENOMIC DNA]</scope>
    <source>
        <strain evidence="4">Weybridge</strain>
    </source>
</reference>
<dbReference type="EMBL" id="HG722309">
    <property type="protein sequence ID" value="CDJ61973.1"/>
    <property type="molecule type" value="Genomic_DNA"/>
</dbReference>
<name>U6MFY8_EIMMA</name>
<reference evidence="4" key="1">
    <citation type="submission" date="2013-10" db="EMBL/GenBank/DDBJ databases">
        <title>Genomic analysis of the causative agents of coccidiosis in chickens.</title>
        <authorList>
            <person name="Reid A.J."/>
            <person name="Blake D."/>
            <person name="Billington K."/>
            <person name="Browne H."/>
            <person name="Dunn M."/>
            <person name="Hung S."/>
            <person name="Kawahara F."/>
            <person name="Miranda-Saavedra D."/>
            <person name="Mourier T."/>
            <person name="Nagra H."/>
            <person name="Otto T.D."/>
            <person name="Rawlings N."/>
            <person name="Sanchez A."/>
            <person name="Sanders M."/>
            <person name="Subramaniam C."/>
            <person name="Tay Y."/>
            <person name="Dear P."/>
            <person name="Doerig C."/>
            <person name="Gruber A."/>
            <person name="Parkinson J."/>
            <person name="Shirley M."/>
            <person name="Wan K.L."/>
            <person name="Berriman M."/>
            <person name="Tomley F."/>
            <person name="Pain A."/>
        </authorList>
    </citation>
    <scope>NUCLEOTIDE SEQUENCE [LARGE SCALE GENOMIC DNA]</scope>
    <source>
        <strain evidence="4">Weybridge</strain>
    </source>
</reference>
<feature type="transmembrane region" description="Helical" evidence="2">
    <location>
        <begin position="12"/>
        <end position="33"/>
    </location>
</feature>
<evidence type="ECO:0000256" key="2">
    <source>
        <dbReference type="SAM" id="Phobius"/>
    </source>
</evidence>
<protein>
    <submittedName>
        <fullName evidence="4">DnaJ domain-containing protein, putative</fullName>
    </submittedName>
</protein>
<sequence length="481" mass="53791">MCIQGVGGFFKGIGVGVVAALTLPIAGICVAGYQVTRGLINTPEAIHEKSQGKKWDKKERVWKPNWYSLEEEAAEVLNQENPYKRDASSSNNNGSSSSSSSSSSAAGTRKVVDTTLYEILEVSPDARPEDIRRQYYRLARKYHPDKNRDDPDAKKRFQQLGEAYQVLGEEERRAQYDLHGQAAAQDMPIIDSSLFFMMLFGSEALEPYIGKLKMAMFVEMVDAPGSRNARGDDISEEMFAFEQRKREVQLAILLRQRIQPYVDAMLEAPQSPQQQEQQQQQQQQQVEAWTQAMIQEARNLCQLQQREQKRQKKQEKARKNAKEGETVPDAGPTAEDIKQFEETLPLILETMLSICLIDIETTVRAAAKKVLKDMSVSVEVRRLRAEALVKLGKGIQQETEKFKTQHKDEKVDPLRRMEDALIKAAQKADEERYKREGDHTGPPTSPGAATGAASAAAAAAGGASGDWSPQQTTPRASRDFL</sequence>
<proteinExistence type="predicted"/>
<feature type="region of interest" description="Disordered" evidence="1">
    <location>
        <begin position="79"/>
        <end position="107"/>
    </location>
</feature>
<dbReference type="Pfam" id="PF14308">
    <property type="entry name" value="DnaJ-X"/>
    <property type="match status" value="1"/>
</dbReference>
<keyword evidence="2" id="KW-0472">Membrane</keyword>
<dbReference type="PANTHER" id="PTHR44094">
    <property type="entry name" value="DNAJ HEAT SHOCK N-TERMINAL DOMAIN-CONTAINING PROTEIN"/>
    <property type="match status" value="1"/>
</dbReference>
<keyword evidence="2" id="KW-1133">Transmembrane helix</keyword>
<feature type="compositionally biased region" description="Low complexity" evidence="1">
    <location>
        <begin position="88"/>
        <end position="107"/>
    </location>
</feature>
<dbReference type="SMART" id="SM00271">
    <property type="entry name" value="DnaJ"/>
    <property type="match status" value="1"/>
</dbReference>